<name>A0A0A8ZT54_ARUDO</name>
<protein>
    <submittedName>
        <fullName evidence="2">Uncharacterized protein</fullName>
    </submittedName>
</protein>
<reference evidence="2" key="2">
    <citation type="journal article" date="2015" name="Data Brief">
        <title>Shoot transcriptome of the giant reed, Arundo donax.</title>
        <authorList>
            <person name="Barrero R.A."/>
            <person name="Guerrero F.D."/>
            <person name="Moolhuijzen P."/>
            <person name="Goolsby J.A."/>
            <person name="Tidwell J."/>
            <person name="Bellgard S.E."/>
            <person name="Bellgard M.I."/>
        </authorList>
    </citation>
    <scope>NUCLEOTIDE SEQUENCE</scope>
    <source>
        <tissue evidence="2">Shoot tissue taken approximately 20 cm above the soil surface</tissue>
    </source>
</reference>
<evidence type="ECO:0000313" key="2">
    <source>
        <dbReference type="EMBL" id="JAD42564.1"/>
    </source>
</evidence>
<feature type="region of interest" description="Disordered" evidence="1">
    <location>
        <begin position="59"/>
        <end position="110"/>
    </location>
</feature>
<proteinExistence type="predicted"/>
<dbReference type="EMBL" id="GBRH01255331">
    <property type="protein sequence ID" value="JAD42564.1"/>
    <property type="molecule type" value="Transcribed_RNA"/>
</dbReference>
<evidence type="ECO:0000256" key="1">
    <source>
        <dbReference type="SAM" id="MobiDB-lite"/>
    </source>
</evidence>
<organism evidence="2">
    <name type="scientific">Arundo donax</name>
    <name type="common">Giant reed</name>
    <name type="synonym">Donax arundinaceus</name>
    <dbReference type="NCBI Taxonomy" id="35708"/>
    <lineage>
        <taxon>Eukaryota</taxon>
        <taxon>Viridiplantae</taxon>
        <taxon>Streptophyta</taxon>
        <taxon>Embryophyta</taxon>
        <taxon>Tracheophyta</taxon>
        <taxon>Spermatophyta</taxon>
        <taxon>Magnoliopsida</taxon>
        <taxon>Liliopsida</taxon>
        <taxon>Poales</taxon>
        <taxon>Poaceae</taxon>
        <taxon>PACMAD clade</taxon>
        <taxon>Arundinoideae</taxon>
        <taxon>Arundineae</taxon>
        <taxon>Arundo</taxon>
    </lineage>
</organism>
<sequence length="110" mass="11686">MGDPEAACSAIGAVRARRWRGEREQKQGQGVLLLASLVARQAHSEGEAWCGREARARVATQERRRSGSGVPVVPSKAHQPEPGGGHAGPAQPSAPLPRRRRSRPAAALGW</sequence>
<accession>A0A0A8ZT54</accession>
<reference evidence="2" key="1">
    <citation type="submission" date="2014-09" db="EMBL/GenBank/DDBJ databases">
        <authorList>
            <person name="Magalhaes I.L.F."/>
            <person name="Oliveira U."/>
            <person name="Santos F.R."/>
            <person name="Vidigal T.H.D.A."/>
            <person name="Brescovit A.D."/>
            <person name="Santos A.J."/>
        </authorList>
    </citation>
    <scope>NUCLEOTIDE SEQUENCE</scope>
    <source>
        <tissue evidence="2">Shoot tissue taken approximately 20 cm above the soil surface</tissue>
    </source>
</reference>
<dbReference type="AlphaFoldDB" id="A0A0A8ZT54"/>